<sequence>MIAQYGQGANDGNRDGGVVWHTDGFQMRIAVDGRGGVADTLF</sequence>
<evidence type="ECO:0000313" key="2">
    <source>
        <dbReference type="Proteomes" id="UP000223296"/>
    </source>
</evidence>
<organism evidence="1 2">
    <name type="scientific">Neisseria gonorrhoeae 3502</name>
    <dbReference type="NCBI Taxonomy" id="1193404"/>
    <lineage>
        <taxon>Bacteria</taxon>
        <taxon>Pseudomonadati</taxon>
        <taxon>Pseudomonadota</taxon>
        <taxon>Betaproteobacteria</taxon>
        <taxon>Neisseriales</taxon>
        <taxon>Neisseriaceae</taxon>
        <taxon>Neisseria</taxon>
    </lineage>
</organism>
<protein>
    <submittedName>
        <fullName evidence="1">Uncharacterized protein</fullName>
    </submittedName>
</protein>
<gene>
    <name evidence="1" type="ORF">N776_09415</name>
</gene>
<dbReference type="Proteomes" id="UP000223296">
    <property type="component" value="Unassembled WGS sequence"/>
</dbReference>
<accession>A0AA44UAV3</accession>
<proteinExistence type="predicted"/>
<dbReference type="AlphaFoldDB" id="A0AA44UAV3"/>
<dbReference type="EMBL" id="AVBE01000002">
    <property type="protein sequence ID" value="PHJ36398.1"/>
    <property type="molecule type" value="Genomic_DNA"/>
</dbReference>
<evidence type="ECO:0000313" key="1">
    <source>
        <dbReference type="EMBL" id="PHJ36398.1"/>
    </source>
</evidence>
<comment type="caution">
    <text evidence="1">The sequence shown here is derived from an EMBL/GenBank/DDBJ whole genome shotgun (WGS) entry which is preliminary data.</text>
</comment>
<name>A0AA44UAV3_NEIGO</name>
<reference evidence="1 2" key="1">
    <citation type="submission" date="2013-08" db="EMBL/GenBank/DDBJ databases">
        <authorList>
            <person name="Trees D."/>
        </authorList>
    </citation>
    <scope>NUCLEOTIDE SEQUENCE [LARGE SCALE GENOMIC DNA]</scope>
    <source>
        <strain evidence="1 2">3502</strain>
    </source>
</reference>